<evidence type="ECO:0000313" key="3">
    <source>
        <dbReference type="Proteomes" id="UP001151516"/>
    </source>
</evidence>
<feature type="coiled-coil region" evidence="1">
    <location>
        <begin position="33"/>
        <end position="60"/>
    </location>
</feature>
<sequence>MNDDWDALMDDTTTLDDIWTLVTKGDGEIYDNIDTIGEDLHALKAELRELRASLDKVNKKLRPLSFKTREEAIRRANAILNQSPIFGDLCFDYDT</sequence>
<organism evidence="2 3">
    <name type="scientific">Coemansia spiralis</name>
    <dbReference type="NCBI Taxonomy" id="417178"/>
    <lineage>
        <taxon>Eukaryota</taxon>
        <taxon>Fungi</taxon>
        <taxon>Fungi incertae sedis</taxon>
        <taxon>Zoopagomycota</taxon>
        <taxon>Kickxellomycotina</taxon>
        <taxon>Kickxellomycetes</taxon>
        <taxon>Kickxellales</taxon>
        <taxon>Kickxellaceae</taxon>
        <taxon>Coemansia</taxon>
    </lineage>
</organism>
<feature type="non-terminal residue" evidence="2">
    <location>
        <position position="95"/>
    </location>
</feature>
<evidence type="ECO:0000313" key="2">
    <source>
        <dbReference type="EMBL" id="KAJ2688210.1"/>
    </source>
</evidence>
<dbReference type="OrthoDB" id="10450469at2759"/>
<dbReference type="EMBL" id="JANBTX010000052">
    <property type="protein sequence ID" value="KAJ2688210.1"/>
    <property type="molecule type" value="Genomic_DNA"/>
</dbReference>
<comment type="caution">
    <text evidence="2">The sequence shown here is derived from an EMBL/GenBank/DDBJ whole genome shotgun (WGS) entry which is preliminary data.</text>
</comment>
<keyword evidence="3" id="KW-1185">Reference proteome</keyword>
<reference evidence="2" key="1">
    <citation type="submission" date="2022-07" db="EMBL/GenBank/DDBJ databases">
        <title>Phylogenomic reconstructions and comparative analyses of Kickxellomycotina fungi.</title>
        <authorList>
            <person name="Reynolds N.K."/>
            <person name="Stajich J.E."/>
            <person name="Barry K."/>
            <person name="Grigoriev I.V."/>
            <person name="Crous P."/>
            <person name="Smith M.E."/>
        </authorList>
    </citation>
    <scope>NUCLEOTIDE SEQUENCE</scope>
    <source>
        <strain evidence="2">CBS 109367</strain>
    </source>
</reference>
<dbReference type="Proteomes" id="UP001151516">
    <property type="component" value="Unassembled WGS sequence"/>
</dbReference>
<gene>
    <name evidence="2" type="ORF">IWW39_002410</name>
</gene>
<protein>
    <submittedName>
        <fullName evidence="2">Uncharacterized protein</fullName>
    </submittedName>
</protein>
<proteinExistence type="predicted"/>
<dbReference type="AlphaFoldDB" id="A0A9W8GKA6"/>
<name>A0A9W8GKA6_9FUNG</name>
<evidence type="ECO:0000256" key="1">
    <source>
        <dbReference type="SAM" id="Coils"/>
    </source>
</evidence>
<keyword evidence="1" id="KW-0175">Coiled coil</keyword>
<accession>A0A9W8GKA6</accession>